<keyword evidence="2" id="KW-1185">Reference proteome</keyword>
<gene>
    <name evidence="1" type="ORF">POCULU_LOCUS8441</name>
</gene>
<reference evidence="1" key="1">
    <citation type="submission" date="2021-06" db="EMBL/GenBank/DDBJ databases">
        <authorList>
            <person name="Kallberg Y."/>
            <person name="Tangrot J."/>
            <person name="Rosling A."/>
        </authorList>
    </citation>
    <scope>NUCLEOTIDE SEQUENCE</scope>
    <source>
        <strain evidence="1">IA702</strain>
    </source>
</reference>
<dbReference type="OrthoDB" id="5835829at2759"/>
<protein>
    <submittedName>
        <fullName evidence="1">7744_t:CDS:1</fullName>
    </submittedName>
</protein>
<organism evidence="1 2">
    <name type="scientific">Paraglomus occultum</name>
    <dbReference type="NCBI Taxonomy" id="144539"/>
    <lineage>
        <taxon>Eukaryota</taxon>
        <taxon>Fungi</taxon>
        <taxon>Fungi incertae sedis</taxon>
        <taxon>Mucoromycota</taxon>
        <taxon>Glomeromycotina</taxon>
        <taxon>Glomeromycetes</taxon>
        <taxon>Paraglomerales</taxon>
        <taxon>Paraglomeraceae</taxon>
        <taxon>Paraglomus</taxon>
    </lineage>
</organism>
<evidence type="ECO:0000313" key="1">
    <source>
        <dbReference type="EMBL" id="CAG8621487.1"/>
    </source>
</evidence>
<name>A0A9N9D3U2_9GLOM</name>
<accession>A0A9N9D3U2</accession>
<comment type="caution">
    <text evidence="1">The sequence shown here is derived from an EMBL/GenBank/DDBJ whole genome shotgun (WGS) entry which is preliminary data.</text>
</comment>
<proteinExistence type="predicted"/>
<dbReference type="AlphaFoldDB" id="A0A9N9D3U2"/>
<evidence type="ECO:0000313" key="2">
    <source>
        <dbReference type="Proteomes" id="UP000789572"/>
    </source>
</evidence>
<sequence length="100" mass="11580">MTQIFVEYPQIHRYPLGFVIDSRSPNYRDMYLEKYSLRHAIRERQVAYDAYTNAYNAYAKVAVERAIDLFVCDANLPDACVDAAWTMKKPVVMIGSSFES</sequence>
<dbReference type="Proteomes" id="UP000789572">
    <property type="component" value="Unassembled WGS sequence"/>
</dbReference>
<dbReference type="EMBL" id="CAJVPJ010002446">
    <property type="protein sequence ID" value="CAG8621487.1"/>
    <property type="molecule type" value="Genomic_DNA"/>
</dbReference>
<feature type="non-terminal residue" evidence="1">
    <location>
        <position position="100"/>
    </location>
</feature>